<protein>
    <submittedName>
        <fullName evidence="2">Uncharacterized protein</fullName>
    </submittedName>
</protein>
<reference evidence="2" key="1">
    <citation type="journal article" date="2014" name="Front. Microbiol.">
        <title>High frequency of phylogenetically diverse reductive dehalogenase-homologous genes in deep subseafloor sedimentary metagenomes.</title>
        <authorList>
            <person name="Kawai M."/>
            <person name="Futagami T."/>
            <person name="Toyoda A."/>
            <person name="Takaki Y."/>
            <person name="Nishi S."/>
            <person name="Hori S."/>
            <person name="Arai W."/>
            <person name="Tsubouchi T."/>
            <person name="Morono Y."/>
            <person name="Uchiyama I."/>
            <person name="Ito T."/>
            <person name="Fujiyama A."/>
            <person name="Inagaki F."/>
            <person name="Takami H."/>
        </authorList>
    </citation>
    <scope>NUCLEOTIDE SEQUENCE</scope>
    <source>
        <strain evidence="2">Expedition CK06-06</strain>
    </source>
</reference>
<dbReference type="AlphaFoldDB" id="X0W4G9"/>
<evidence type="ECO:0000313" key="2">
    <source>
        <dbReference type="EMBL" id="GAG18217.1"/>
    </source>
</evidence>
<keyword evidence="1" id="KW-0472">Membrane</keyword>
<evidence type="ECO:0000256" key="1">
    <source>
        <dbReference type="SAM" id="Phobius"/>
    </source>
</evidence>
<dbReference type="EMBL" id="BARS01035411">
    <property type="protein sequence ID" value="GAG18217.1"/>
    <property type="molecule type" value="Genomic_DNA"/>
</dbReference>
<gene>
    <name evidence="2" type="ORF">S01H1_54557</name>
</gene>
<sequence length="75" mass="8817">MKRRASWKTIAIPVALSAVFVTMFIVFWVDSRRHERDLLSLKTSLTAQQVAIRLEEYISIRLQVAASMRDQWEDH</sequence>
<keyword evidence="1" id="KW-0812">Transmembrane</keyword>
<comment type="caution">
    <text evidence="2">The sequence shown here is derived from an EMBL/GenBank/DDBJ whole genome shotgun (WGS) entry which is preliminary data.</text>
</comment>
<proteinExistence type="predicted"/>
<organism evidence="2">
    <name type="scientific">marine sediment metagenome</name>
    <dbReference type="NCBI Taxonomy" id="412755"/>
    <lineage>
        <taxon>unclassified sequences</taxon>
        <taxon>metagenomes</taxon>
        <taxon>ecological metagenomes</taxon>
    </lineage>
</organism>
<keyword evidence="1" id="KW-1133">Transmembrane helix</keyword>
<name>X0W4G9_9ZZZZ</name>
<accession>X0W4G9</accession>
<feature type="transmembrane region" description="Helical" evidence="1">
    <location>
        <begin position="6"/>
        <end position="29"/>
    </location>
</feature>
<feature type="non-terminal residue" evidence="2">
    <location>
        <position position="75"/>
    </location>
</feature>